<evidence type="ECO:0000259" key="13">
    <source>
        <dbReference type="PROSITE" id="PS50836"/>
    </source>
</evidence>
<dbReference type="Pfam" id="PF03351">
    <property type="entry name" value="DOMON"/>
    <property type="match status" value="1"/>
</dbReference>
<dbReference type="PANTHER" id="PTHR10157">
    <property type="entry name" value="DOPAMINE BETA HYDROXYLASE RELATED"/>
    <property type="match status" value="1"/>
</dbReference>
<comment type="cofactor">
    <cofactor evidence="1">
        <name>Cu(2+)</name>
        <dbReference type="ChEBI" id="CHEBI:29036"/>
    </cofactor>
</comment>
<protein>
    <recommendedName>
        <fullName evidence="13">DOMON domain-containing protein</fullName>
    </recommendedName>
</protein>
<name>A0AAV2I1J5_LYMST</name>
<comment type="subcellular location">
    <subcellularLocation>
        <location evidence="2">Membrane</location>
    </subcellularLocation>
</comment>
<keyword evidence="8" id="KW-0503">Monooxygenase</keyword>
<dbReference type="Gene3D" id="2.60.120.230">
    <property type="match status" value="1"/>
</dbReference>
<evidence type="ECO:0000256" key="5">
    <source>
        <dbReference type="ARBA" id="ARBA00022729"/>
    </source>
</evidence>
<dbReference type="GO" id="GO:0042420">
    <property type="term" value="P:dopamine catabolic process"/>
    <property type="evidence" value="ECO:0007669"/>
    <property type="project" value="TreeGrafter"/>
</dbReference>
<dbReference type="Pfam" id="PF03712">
    <property type="entry name" value="Cu2_monoox_C"/>
    <property type="match status" value="1"/>
</dbReference>
<dbReference type="AlphaFoldDB" id="A0AAV2I1J5"/>
<dbReference type="Pfam" id="PF01082">
    <property type="entry name" value="Cu2_monooxygen"/>
    <property type="match status" value="1"/>
</dbReference>
<keyword evidence="15" id="KW-1185">Reference proteome</keyword>
<evidence type="ECO:0000256" key="7">
    <source>
        <dbReference type="ARBA" id="ARBA00023008"/>
    </source>
</evidence>
<dbReference type="InterPro" id="IPR005018">
    <property type="entry name" value="DOMON_domain"/>
</dbReference>
<dbReference type="InterPro" id="IPR024548">
    <property type="entry name" value="Cu2_monoox_C"/>
</dbReference>
<dbReference type="InterPro" id="IPR045266">
    <property type="entry name" value="DOH_DOMON"/>
</dbReference>
<evidence type="ECO:0000256" key="10">
    <source>
        <dbReference type="ARBA" id="ARBA00023157"/>
    </source>
</evidence>
<comment type="similarity">
    <text evidence="3">Belongs to the copper type II ascorbate-dependent monooxygenase family.</text>
</comment>
<feature type="signal peptide" evidence="12">
    <location>
        <begin position="1"/>
        <end position="20"/>
    </location>
</feature>
<keyword evidence="4" id="KW-0479">Metal-binding</keyword>
<evidence type="ECO:0000256" key="2">
    <source>
        <dbReference type="ARBA" id="ARBA00004370"/>
    </source>
</evidence>
<evidence type="ECO:0000313" key="14">
    <source>
        <dbReference type="EMBL" id="CAL1540453.1"/>
    </source>
</evidence>
<dbReference type="Proteomes" id="UP001497497">
    <property type="component" value="Unassembled WGS sequence"/>
</dbReference>
<evidence type="ECO:0000256" key="12">
    <source>
        <dbReference type="SAM" id="SignalP"/>
    </source>
</evidence>
<keyword evidence="6" id="KW-0560">Oxidoreductase</keyword>
<feature type="chain" id="PRO_5043606832" description="DOMON domain-containing protein" evidence="12">
    <location>
        <begin position="21"/>
        <end position="561"/>
    </location>
</feature>
<evidence type="ECO:0000256" key="11">
    <source>
        <dbReference type="ARBA" id="ARBA00023180"/>
    </source>
</evidence>
<accession>A0AAV2I1J5</accession>
<dbReference type="InterPro" id="IPR036939">
    <property type="entry name" value="Cu2_ascorb_mOase_N_sf"/>
</dbReference>
<keyword evidence="10" id="KW-1015">Disulfide bond</keyword>
<dbReference type="InterPro" id="IPR000323">
    <property type="entry name" value="Cu2_ascorb_mOase_N"/>
</dbReference>
<dbReference type="GO" id="GO:0005507">
    <property type="term" value="F:copper ion binding"/>
    <property type="evidence" value="ECO:0007669"/>
    <property type="project" value="InterPro"/>
</dbReference>
<evidence type="ECO:0000256" key="9">
    <source>
        <dbReference type="ARBA" id="ARBA00023136"/>
    </source>
</evidence>
<dbReference type="Gene3D" id="2.60.120.310">
    <property type="entry name" value="Copper type II, ascorbate-dependent monooxygenase, N-terminal domain"/>
    <property type="match status" value="1"/>
</dbReference>
<organism evidence="14 15">
    <name type="scientific">Lymnaea stagnalis</name>
    <name type="common">Great pond snail</name>
    <name type="synonym">Helix stagnalis</name>
    <dbReference type="NCBI Taxonomy" id="6523"/>
    <lineage>
        <taxon>Eukaryota</taxon>
        <taxon>Metazoa</taxon>
        <taxon>Spiralia</taxon>
        <taxon>Lophotrochozoa</taxon>
        <taxon>Mollusca</taxon>
        <taxon>Gastropoda</taxon>
        <taxon>Heterobranchia</taxon>
        <taxon>Euthyneura</taxon>
        <taxon>Panpulmonata</taxon>
        <taxon>Hygrophila</taxon>
        <taxon>Lymnaeoidea</taxon>
        <taxon>Lymnaeidae</taxon>
        <taxon>Lymnaea</taxon>
    </lineage>
</organism>
<gene>
    <name evidence="14" type="ORF">GSLYS_00014102001</name>
</gene>
<keyword evidence="7" id="KW-0186">Copper</keyword>
<dbReference type="GO" id="GO:0006589">
    <property type="term" value="P:octopamine biosynthetic process"/>
    <property type="evidence" value="ECO:0007669"/>
    <property type="project" value="TreeGrafter"/>
</dbReference>
<dbReference type="InterPro" id="IPR000945">
    <property type="entry name" value="DBH-like"/>
</dbReference>
<dbReference type="FunFam" id="2.60.120.230:FF:000001">
    <property type="entry name" value="Monooxygenase, DBH-like 1"/>
    <property type="match status" value="1"/>
</dbReference>
<keyword evidence="11" id="KW-0325">Glycoprotein</keyword>
<comment type="caution">
    <text evidence="14">The sequence shown here is derived from an EMBL/GenBank/DDBJ whole genome shotgun (WGS) entry which is preliminary data.</text>
</comment>
<keyword evidence="5 12" id="KW-0732">Signal</keyword>
<dbReference type="SUPFAM" id="SSF49742">
    <property type="entry name" value="PHM/PNGase F"/>
    <property type="match status" value="2"/>
</dbReference>
<dbReference type="PANTHER" id="PTHR10157:SF23">
    <property type="entry name" value="MOXD1 HOMOLOG 1"/>
    <property type="match status" value="1"/>
</dbReference>
<evidence type="ECO:0000256" key="4">
    <source>
        <dbReference type="ARBA" id="ARBA00022723"/>
    </source>
</evidence>
<dbReference type="InterPro" id="IPR028460">
    <property type="entry name" value="Tbh/DBH"/>
</dbReference>
<dbReference type="PROSITE" id="PS50836">
    <property type="entry name" value="DOMON"/>
    <property type="match status" value="1"/>
</dbReference>
<evidence type="ECO:0000256" key="8">
    <source>
        <dbReference type="ARBA" id="ARBA00023033"/>
    </source>
</evidence>
<sequence>MLLLTAAILVTSLGFLETSASDDGELSVNEFPYQEVLNEDYTLYWNFNSTHIIFKSVVKTKGFVGFGISPDGGMVYSDIAIGWVNDGRAYFIDTFTEGHYISSMVAKKDWQVLSGTEVGDVTTLIFLRKLFPCEPKNLPISEGTTRVIYSYGPNDPSANNSINYHGYNRGSKSILLLNPPMETPLPDDVTTVEFLNKDFALPGEDTHYRCRMFKVPDLGQKHHVIRVEPVIQPGSEEVVHHMVLYACHNGFDDQYVGTSFRCYTETPEALTNCEKHVFAGWAVGAEGYSYPDVVGHSLGAPGDPVYFKLQIHYSNPSLRTDVVDNSGLRLFLTKKLRRFDAGMAEAGVFVDRYLAIPPYEQSFLASGYCTPECINQNLGDQEIKVIGVLLHSHLLARKMRTRHIRNGVELAPILEDNTYDFNYQQTRILKREIAVKKGDFLVTECDYDSRQRTRVTYGGLNTTLEMCMSYLLYYPKTTLTSCYTSTKYKFDDHTNVGNFVDAMNKKDWTNPDVRRQFKKDVQEAEILDYCGVDTESTIFPTTSAPKPEIKVPYKQPNLCDN</sequence>
<dbReference type="InterPro" id="IPR008977">
    <property type="entry name" value="PHM/PNGase_F_dom_sf"/>
</dbReference>
<dbReference type="FunFam" id="2.60.120.310:FF:000004">
    <property type="entry name" value="DBH-like monooxygenase protein 1"/>
    <property type="match status" value="1"/>
</dbReference>
<proteinExistence type="inferred from homology"/>
<dbReference type="SMART" id="SM00664">
    <property type="entry name" value="DoH"/>
    <property type="match status" value="1"/>
</dbReference>
<dbReference type="EMBL" id="CAXITT010000382">
    <property type="protein sequence ID" value="CAL1540453.1"/>
    <property type="molecule type" value="Genomic_DNA"/>
</dbReference>
<evidence type="ECO:0000256" key="3">
    <source>
        <dbReference type="ARBA" id="ARBA00010676"/>
    </source>
</evidence>
<evidence type="ECO:0000313" key="15">
    <source>
        <dbReference type="Proteomes" id="UP001497497"/>
    </source>
</evidence>
<evidence type="ECO:0000256" key="6">
    <source>
        <dbReference type="ARBA" id="ARBA00023002"/>
    </source>
</evidence>
<dbReference type="InterPro" id="IPR014784">
    <property type="entry name" value="Cu2_ascorb_mOase-like_C"/>
</dbReference>
<dbReference type="SUPFAM" id="SSF49344">
    <property type="entry name" value="CBD9-like"/>
    <property type="match status" value="1"/>
</dbReference>
<dbReference type="FunFam" id="2.60.40.1210:FF:000001">
    <property type="entry name" value="Monooxygenase, DBH-like 1, like"/>
    <property type="match status" value="1"/>
</dbReference>
<evidence type="ECO:0000256" key="1">
    <source>
        <dbReference type="ARBA" id="ARBA00001973"/>
    </source>
</evidence>
<dbReference type="Gene3D" id="2.60.40.1210">
    <property type="entry name" value="Cellobiose dehydrogenase, cytochrome domain"/>
    <property type="match status" value="1"/>
</dbReference>
<feature type="domain" description="DOMON" evidence="13">
    <location>
        <begin position="39"/>
        <end position="152"/>
    </location>
</feature>
<dbReference type="GO" id="GO:0005615">
    <property type="term" value="C:extracellular space"/>
    <property type="evidence" value="ECO:0007669"/>
    <property type="project" value="TreeGrafter"/>
</dbReference>
<reference evidence="14 15" key="1">
    <citation type="submission" date="2024-04" db="EMBL/GenBank/DDBJ databases">
        <authorList>
            <consortium name="Genoscope - CEA"/>
            <person name="William W."/>
        </authorList>
    </citation>
    <scope>NUCLEOTIDE SEQUENCE [LARGE SCALE GENOMIC DNA]</scope>
</reference>
<dbReference type="CDD" id="cd09631">
    <property type="entry name" value="DOMON_DOH"/>
    <property type="match status" value="1"/>
</dbReference>
<dbReference type="GO" id="GO:0042421">
    <property type="term" value="P:norepinephrine biosynthetic process"/>
    <property type="evidence" value="ECO:0007669"/>
    <property type="project" value="TreeGrafter"/>
</dbReference>
<dbReference type="PRINTS" id="PR00767">
    <property type="entry name" value="DBMONOXGNASE"/>
</dbReference>
<keyword evidence="9" id="KW-0472">Membrane</keyword>
<dbReference type="GO" id="GO:0004500">
    <property type="term" value="F:dopamine beta-monooxygenase activity"/>
    <property type="evidence" value="ECO:0007669"/>
    <property type="project" value="InterPro"/>
</dbReference>
<dbReference type="GO" id="GO:0030667">
    <property type="term" value="C:secretory granule membrane"/>
    <property type="evidence" value="ECO:0007669"/>
    <property type="project" value="TreeGrafter"/>
</dbReference>